<dbReference type="STRING" id="66969.Lwal_2947"/>
<dbReference type="PATRIC" id="fig|66969.6.peg.3200"/>
<evidence type="ECO:0000313" key="2">
    <source>
        <dbReference type="EMBL" id="KTD74906.1"/>
    </source>
</evidence>
<feature type="domain" description="N-acetyltransferase" evidence="1">
    <location>
        <begin position="1"/>
        <end position="140"/>
    </location>
</feature>
<dbReference type="RefSeq" id="WP_058481557.1">
    <property type="nucleotide sequence ID" value="NZ_CAAAIQ010000010.1"/>
</dbReference>
<keyword evidence="2" id="KW-0808">Transferase</keyword>
<sequence>MTYQLSFESNPNQEDIQVLGNAIMEQATQIKGFNPLDFFAFFIRDADNTIVGGCNGCALYGCLYIDQLWVSDLLRKQGWGTALIEAALEYGKEKGCTFATVNTFDWEALGFYQKIGFKIEFERHGFLKDSVFYFLRKDFSLSSDIPE</sequence>
<organism evidence="2 3">
    <name type="scientific">Legionella waltersii</name>
    <dbReference type="NCBI Taxonomy" id="66969"/>
    <lineage>
        <taxon>Bacteria</taxon>
        <taxon>Pseudomonadati</taxon>
        <taxon>Pseudomonadota</taxon>
        <taxon>Gammaproteobacteria</taxon>
        <taxon>Legionellales</taxon>
        <taxon>Legionellaceae</taxon>
        <taxon>Legionella</taxon>
    </lineage>
</organism>
<proteinExistence type="predicted"/>
<evidence type="ECO:0000313" key="3">
    <source>
        <dbReference type="Proteomes" id="UP000054729"/>
    </source>
</evidence>
<dbReference type="InterPro" id="IPR000182">
    <property type="entry name" value="GNAT_dom"/>
</dbReference>
<comment type="caution">
    <text evidence="2">The sequence shown here is derived from an EMBL/GenBank/DDBJ whole genome shotgun (WGS) entry which is preliminary data.</text>
</comment>
<keyword evidence="3" id="KW-1185">Reference proteome</keyword>
<reference evidence="2 3" key="1">
    <citation type="submission" date="2015-11" db="EMBL/GenBank/DDBJ databases">
        <title>Genomic analysis of 38 Legionella species identifies large and diverse effector repertoires.</title>
        <authorList>
            <person name="Burstein D."/>
            <person name="Amaro F."/>
            <person name="Zusman T."/>
            <person name="Lifshitz Z."/>
            <person name="Cohen O."/>
            <person name="Gilbert J.A."/>
            <person name="Pupko T."/>
            <person name="Shuman H.A."/>
            <person name="Segal G."/>
        </authorList>
    </citation>
    <scope>NUCLEOTIDE SEQUENCE [LARGE SCALE GENOMIC DNA]</scope>
    <source>
        <strain evidence="2 3">ATCC 51914</strain>
    </source>
</reference>
<dbReference type="AlphaFoldDB" id="A0A0W1A0R5"/>
<dbReference type="PROSITE" id="PS51186">
    <property type="entry name" value="GNAT"/>
    <property type="match status" value="1"/>
</dbReference>
<dbReference type="GO" id="GO:0016747">
    <property type="term" value="F:acyltransferase activity, transferring groups other than amino-acyl groups"/>
    <property type="evidence" value="ECO:0007669"/>
    <property type="project" value="InterPro"/>
</dbReference>
<name>A0A0W1A0R5_9GAMM</name>
<dbReference type="CDD" id="cd04301">
    <property type="entry name" value="NAT_SF"/>
    <property type="match status" value="1"/>
</dbReference>
<dbReference type="EMBL" id="LNZB01000060">
    <property type="protein sequence ID" value="KTD74906.1"/>
    <property type="molecule type" value="Genomic_DNA"/>
</dbReference>
<dbReference type="Pfam" id="PF00583">
    <property type="entry name" value="Acetyltransf_1"/>
    <property type="match status" value="1"/>
</dbReference>
<gene>
    <name evidence="2" type="ORF">Lwal_2947</name>
</gene>
<accession>A0A0W1A0R5</accession>
<protein>
    <submittedName>
        <fullName evidence="2">GNAT family acetyltransferase</fullName>
    </submittedName>
</protein>
<dbReference type="Proteomes" id="UP000054729">
    <property type="component" value="Unassembled WGS sequence"/>
</dbReference>
<evidence type="ECO:0000259" key="1">
    <source>
        <dbReference type="PROSITE" id="PS51186"/>
    </source>
</evidence>
<dbReference type="SUPFAM" id="SSF55729">
    <property type="entry name" value="Acyl-CoA N-acyltransferases (Nat)"/>
    <property type="match status" value="1"/>
</dbReference>
<dbReference type="Gene3D" id="3.40.630.30">
    <property type="match status" value="1"/>
</dbReference>
<dbReference type="OrthoDB" id="9787920at2"/>
<dbReference type="InterPro" id="IPR016181">
    <property type="entry name" value="Acyl_CoA_acyltransferase"/>
</dbReference>